<dbReference type="InterPro" id="IPR014710">
    <property type="entry name" value="RmlC-like_jellyroll"/>
</dbReference>
<gene>
    <name evidence="6" type="ORF">GUITHDRAFT_118577</name>
</gene>
<dbReference type="AlphaFoldDB" id="L1IGM0"/>
<dbReference type="InterPro" id="IPR018490">
    <property type="entry name" value="cNMP-bd_dom_sf"/>
</dbReference>
<dbReference type="InterPro" id="IPR013099">
    <property type="entry name" value="K_chnl_dom"/>
</dbReference>
<dbReference type="EMBL" id="JH993094">
    <property type="protein sequence ID" value="EKX35232.1"/>
    <property type="molecule type" value="Genomic_DNA"/>
</dbReference>
<sequence>MPEVNMDKVDEEEDERHAEESLTEDVTETATPRKGRISSFFRLNFNLKPQETMSSFPENEAAELDLYCQLDEKDLNKKIEKLPFLIFHPRAAWRLLWDFMIFVILIYTFCAVPIRFAFSDSTPDCETGFLQQDVFLNFRTAFVIPASNRRGTTKDQLAVALDLDHNVNVTSSSYCEIVEHVSFLTDQTFATAIGVSSNPVCVYDMVWYEQYLIAFYWSTCTMTTVGYGDITPANVYEMSFTVVVLLEAGLAFSYMIGNMSNLLDRINPRKGTYRDIMTELEDFIHREKLAPTLAERLRSYWTYKYNHPMSSLPQFAKENLSKSLLKDITAHIYRKILQRLPLFKRLDDFVITDLALALNPLQLAPHTFVYREDDIGDSMYFVSSGQVEMSIFLLSLQKKKEISLKVVADTSYKTLNQKPENNGDIVFTWKGHRKFMKSNRYQPMMFKWTVDEERVVSYFGENVLTGNSARRLSTAQTKTWCQLFQLKRDALRTVASKHRGMMEVYQTMKKSRHSRLLRALRMILLCNRAKWISGVKLFVTVDRAVNLPRMDGILGSCDAYCCIRLGTPEPRSKEYQTLVQYNKMSPVWNETFAFVIDFAQEFSSQGFPVRLYFSLKDFDVFGENDDIGYCAIDVSSLLKRCLHLNATQTDSKWVGLKKDGGDGKMKNVVGQNFKRAKMRIELKVVPAKNMSEASSIHPEISPDKLSNRIAEEGEFVENDDAYEPPPLPLSVPLSPEPNDLDDKMPFRNTLTRVGSDLSTVSSELDRDLSTTDLTQLDANAEAHRDIMESDDKLIMLAEISQMNQRSLLPFPNDENRVPDQALPLADPDETEEVPSMGLQEKHDHVGEHTINVSAAQRKLMNRLAAALARERQQHEAEISALEMQVKKLKKDLKDVVEQYHKTVNIPPNQPTL</sequence>
<dbReference type="Gene3D" id="2.60.40.150">
    <property type="entry name" value="C2 domain"/>
    <property type="match status" value="1"/>
</dbReference>
<dbReference type="SUPFAM" id="SSF81324">
    <property type="entry name" value="Voltage-gated potassium channels"/>
    <property type="match status" value="1"/>
</dbReference>
<dbReference type="RefSeq" id="XP_005822212.1">
    <property type="nucleotide sequence ID" value="XM_005822155.1"/>
</dbReference>
<dbReference type="Pfam" id="PF00168">
    <property type="entry name" value="C2"/>
    <property type="match status" value="1"/>
</dbReference>
<dbReference type="Proteomes" id="UP000011087">
    <property type="component" value="Unassembled WGS sequence"/>
</dbReference>
<dbReference type="InterPro" id="IPR000008">
    <property type="entry name" value="C2_dom"/>
</dbReference>
<dbReference type="PaxDb" id="55529-EKX35232"/>
<dbReference type="PANTHER" id="PTHR10217:SF435">
    <property type="entry name" value="POTASSIUM VOLTAGE-GATED CHANNEL PROTEIN EAG"/>
    <property type="match status" value="1"/>
</dbReference>
<dbReference type="CDD" id="cd00038">
    <property type="entry name" value="CAP_ED"/>
    <property type="match status" value="1"/>
</dbReference>
<dbReference type="eggNOG" id="KOG0498">
    <property type="taxonomic scope" value="Eukaryota"/>
</dbReference>
<dbReference type="Gene3D" id="1.10.287.630">
    <property type="entry name" value="Helix hairpin bin"/>
    <property type="match status" value="1"/>
</dbReference>
<evidence type="ECO:0000256" key="3">
    <source>
        <dbReference type="SAM" id="Phobius"/>
    </source>
</evidence>
<dbReference type="InterPro" id="IPR035892">
    <property type="entry name" value="C2_domain_sf"/>
</dbReference>
<dbReference type="Gene3D" id="2.60.120.10">
    <property type="entry name" value="Jelly Rolls"/>
    <property type="match status" value="1"/>
</dbReference>
<dbReference type="PROSITE" id="PS50042">
    <property type="entry name" value="CNMP_BINDING_3"/>
    <property type="match status" value="2"/>
</dbReference>
<reference evidence="7" key="3">
    <citation type="submission" date="2016-03" db="UniProtKB">
        <authorList>
            <consortium name="EnsemblProtists"/>
        </authorList>
    </citation>
    <scope>IDENTIFICATION</scope>
</reference>
<reference evidence="8" key="2">
    <citation type="submission" date="2012-11" db="EMBL/GenBank/DDBJ databases">
        <authorList>
            <person name="Kuo A."/>
            <person name="Curtis B.A."/>
            <person name="Tanifuji G."/>
            <person name="Burki F."/>
            <person name="Gruber A."/>
            <person name="Irimia M."/>
            <person name="Maruyama S."/>
            <person name="Arias M.C."/>
            <person name="Ball S.G."/>
            <person name="Gile G.H."/>
            <person name="Hirakawa Y."/>
            <person name="Hopkins J.F."/>
            <person name="Rensing S.A."/>
            <person name="Schmutz J."/>
            <person name="Symeonidi A."/>
            <person name="Elias M."/>
            <person name="Eveleigh R.J."/>
            <person name="Herman E.K."/>
            <person name="Klute M.J."/>
            <person name="Nakayama T."/>
            <person name="Obornik M."/>
            <person name="Reyes-Prieto A."/>
            <person name="Armbrust E.V."/>
            <person name="Aves S.J."/>
            <person name="Beiko R.G."/>
            <person name="Coutinho P."/>
            <person name="Dacks J.B."/>
            <person name="Durnford D.G."/>
            <person name="Fast N.M."/>
            <person name="Green B.R."/>
            <person name="Grisdale C."/>
            <person name="Hempe F."/>
            <person name="Henrissat B."/>
            <person name="Hoppner M.P."/>
            <person name="Ishida K.-I."/>
            <person name="Kim E."/>
            <person name="Koreny L."/>
            <person name="Kroth P.G."/>
            <person name="Liu Y."/>
            <person name="Malik S.-B."/>
            <person name="Maier U.G."/>
            <person name="McRose D."/>
            <person name="Mock T."/>
            <person name="Neilson J.A."/>
            <person name="Onodera N.T."/>
            <person name="Poole A.M."/>
            <person name="Pritham E.J."/>
            <person name="Richards T.A."/>
            <person name="Rocap G."/>
            <person name="Roy S.W."/>
            <person name="Sarai C."/>
            <person name="Schaack S."/>
            <person name="Shirato S."/>
            <person name="Slamovits C.H."/>
            <person name="Spencer D.F."/>
            <person name="Suzuki S."/>
            <person name="Worden A.Z."/>
            <person name="Zauner S."/>
            <person name="Barry K."/>
            <person name="Bell C."/>
            <person name="Bharti A.K."/>
            <person name="Crow J.A."/>
            <person name="Grimwood J."/>
            <person name="Kramer R."/>
            <person name="Lindquist E."/>
            <person name="Lucas S."/>
            <person name="Salamov A."/>
            <person name="McFadden G.I."/>
            <person name="Lane C.E."/>
            <person name="Keeling P.J."/>
            <person name="Gray M.W."/>
            <person name="Grigoriev I.V."/>
            <person name="Archibald J.M."/>
        </authorList>
    </citation>
    <scope>NUCLEOTIDE SEQUENCE</scope>
    <source>
        <strain evidence="8">CCMP2712</strain>
    </source>
</reference>
<feature type="domain" description="Cyclic nucleotide-binding" evidence="5">
    <location>
        <begin position="342"/>
        <end position="389"/>
    </location>
</feature>
<dbReference type="GO" id="GO:0042391">
    <property type="term" value="P:regulation of membrane potential"/>
    <property type="evidence" value="ECO:0007669"/>
    <property type="project" value="TreeGrafter"/>
</dbReference>
<feature type="region of interest" description="Disordered" evidence="2">
    <location>
        <begin position="1"/>
        <end position="29"/>
    </location>
</feature>
<feature type="domain" description="Cyclic nucleotide-binding" evidence="5">
    <location>
        <begin position="457"/>
        <end position="494"/>
    </location>
</feature>
<keyword evidence="3" id="KW-1133">Transmembrane helix</keyword>
<proteinExistence type="predicted"/>
<keyword evidence="1" id="KW-0175">Coiled coil</keyword>
<evidence type="ECO:0000259" key="4">
    <source>
        <dbReference type="PROSITE" id="PS50004"/>
    </source>
</evidence>
<dbReference type="KEGG" id="gtt:GUITHDRAFT_118577"/>
<keyword evidence="3" id="KW-0472">Membrane</keyword>
<accession>L1IGM0</accession>
<dbReference type="HOGENOM" id="CLU_318975_0_0_1"/>
<evidence type="ECO:0000259" key="5">
    <source>
        <dbReference type="PROSITE" id="PS50042"/>
    </source>
</evidence>
<dbReference type="Gene3D" id="1.10.287.70">
    <property type="match status" value="1"/>
</dbReference>
<dbReference type="GO" id="GO:0005249">
    <property type="term" value="F:voltage-gated potassium channel activity"/>
    <property type="evidence" value="ECO:0007669"/>
    <property type="project" value="TreeGrafter"/>
</dbReference>
<dbReference type="CDD" id="cd00030">
    <property type="entry name" value="C2"/>
    <property type="match status" value="1"/>
</dbReference>
<evidence type="ECO:0000313" key="8">
    <source>
        <dbReference type="Proteomes" id="UP000011087"/>
    </source>
</evidence>
<dbReference type="OrthoDB" id="421226at2759"/>
<keyword evidence="8" id="KW-1185">Reference proteome</keyword>
<organism evidence="6">
    <name type="scientific">Guillardia theta (strain CCMP2712)</name>
    <name type="common">Cryptophyte</name>
    <dbReference type="NCBI Taxonomy" id="905079"/>
    <lineage>
        <taxon>Eukaryota</taxon>
        <taxon>Cryptophyceae</taxon>
        <taxon>Pyrenomonadales</taxon>
        <taxon>Geminigeraceae</taxon>
        <taxon>Guillardia</taxon>
    </lineage>
</organism>
<dbReference type="SUPFAM" id="SSF51206">
    <property type="entry name" value="cAMP-binding domain-like"/>
    <property type="match status" value="1"/>
</dbReference>
<dbReference type="Pfam" id="PF07885">
    <property type="entry name" value="Ion_trans_2"/>
    <property type="match status" value="1"/>
</dbReference>
<evidence type="ECO:0000313" key="7">
    <source>
        <dbReference type="EnsemblProtists" id="EKX35232"/>
    </source>
</evidence>
<dbReference type="GeneID" id="17291974"/>
<dbReference type="InterPro" id="IPR000595">
    <property type="entry name" value="cNMP-bd_dom"/>
</dbReference>
<dbReference type="EnsemblProtists" id="EKX35232">
    <property type="protein sequence ID" value="EKX35232"/>
    <property type="gene ID" value="GUITHDRAFT_118577"/>
</dbReference>
<dbReference type="SUPFAM" id="SSF49562">
    <property type="entry name" value="C2 domain (Calcium/lipid-binding domain, CaLB)"/>
    <property type="match status" value="1"/>
</dbReference>
<reference evidence="6 8" key="1">
    <citation type="journal article" date="2012" name="Nature">
        <title>Algal genomes reveal evolutionary mosaicism and the fate of nucleomorphs.</title>
        <authorList>
            <consortium name="DOE Joint Genome Institute"/>
            <person name="Curtis B.A."/>
            <person name="Tanifuji G."/>
            <person name="Burki F."/>
            <person name="Gruber A."/>
            <person name="Irimia M."/>
            <person name="Maruyama S."/>
            <person name="Arias M.C."/>
            <person name="Ball S.G."/>
            <person name="Gile G.H."/>
            <person name="Hirakawa Y."/>
            <person name="Hopkins J.F."/>
            <person name="Kuo A."/>
            <person name="Rensing S.A."/>
            <person name="Schmutz J."/>
            <person name="Symeonidi A."/>
            <person name="Elias M."/>
            <person name="Eveleigh R.J."/>
            <person name="Herman E.K."/>
            <person name="Klute M.J."/>
            <person name="Nakayama T."/>
            <person name="Obornik M."/>
            <person name="Reyes-Prieto A."/>
            <person name="Armbrust E.V."/>
            <person name="Aves S.J."/>
            <person name="Beiko R.G."/>
            <person name="Coutinho P."/>
            <person name="Dacks J.B."/>
            <person name="Durnford D.G."/>
            <person name="Fast N.M."/>
            <person name="Green B.R."/>
            <person name="Grisdale C.J."/>
            <person name="Hempel F."/>
            <person name="Henrissat B."/>
            <person name="Hoppner M.P."/>
            <person name="Ishida K."/>
            <person name="Kim E."/>
            <person name="Koreny L."/>
            <person name="Kroth P.G."/>
            <person name="Liu Y."/>
            <person name="Malik S.B."/>
            <person name="Maier U.G."/>
            <person name="McRose D."/>
            <person name="Mock T."/>
            <person name="Neilson J.A."/>
            <person name="Onodera N.T."/>
            <person name="Poole A.M."/>
            <person name="Pritham E.J."/>
            <person name="Richards T.A."/>
            <person name="Rocap G."/>
            <person name="Roy S.W."/>
            <person name="Sarai C."/>
            <person name="Schaack S."/>
            <person name="Shirato S."/>
            <person name="Slamovits C.H."/>
            <person name="Spencer D.F."/>
            <person name="Suzuki S."/>
            <person name="Worden A.Z."/>
            <person name="Zauner S."/>
            <person name="Barry K."/>
            <person name="Bell C."/>
            <person name="Bharti A.K."/>
            <person name="Crow J.A."/>
            <person name="Grimwood J."/>
            <person name="Kramer R."/>
            <person name="Lindquist E."/>
            <person name="Lucas S."/>
            <person name="Salamov A."/>
            <person name="McFadden G.I."/>
            <person name="Lane C.E."/>
            <person name="Keeling P.J."/>
            <person name="Gray M.W."/>
            <person name="Grigoriev I.V."/>
            <person name="Archibald J.M."/>
        </authorList>
    </citation>
    <scope>NUCLEOTIDE SEQUENCE</scope>
    <source>
        <strain evidence="6 8">CCMP2712</strain>
    </source>
</reference>
<evidence type="ECO:0000256" key="1">
    <source>
        <dbReference type="SAM" id="Coils"/>
    </source>
</evidence>
<dbReference type="InterPro" id="IPR050818">
    <property type="entry name" value="KCNH_animal-type"/>
</dbReference>
<feature type="coiled-coil region" evidence="1">
    <location>
        <begin position="857"/>
        <end position="898"/>
    </location>
</feature>
<feature type="transmembrane region" description="Helical" evidence="3">
    <location>
        <begin position="95"/>
        <end position="118"/>
    </location>
</feature>
<dbReference type="PROSITE" id="PS50004">
    <property type="entry name" value="C2"/>
    <property type="match status" value="1"/>
</dbReference>
<dbReference type="GO" id="GO:0005886">
    <property type="term" value="C:plasma membrane"/>
    <property type="evidence" value="ECO:0007669"/>
    <property type="project" value="TreeGrafter"/>
</dbReference>
<keyword evidence="3" id="KW-0812">Transmembrane</keyword>
<dbReference type="PANTHER" id="PTHR10217">
    <property type="entry name" value="VOLTAGE AND LIGAND GATED POTASSIUM CHANNEL"/>
    <property type="match status" value="1"/>
</dbReference>
<evidence type="ECO:0000256" key="2">
    <source>
        <dbReference type="SAM" id="MobiDB-lite"/>
    </source>
</evidence>
<protein>
    <recommendedName>
        <fullName evidence="9">C2 domain-containing protein</fullName>
    </recommendedName>
</protein>
<name>L1IGM0_GUITC</name>
<dbReference type="SMART" id="SM00239">
    <property type="entry name" value="C2"/>
    <property type="match status" value="1"/>
</dbReference>
<feature type="domain" description="C2" evidence="4">
    <location>
        <begin position="516"/>
        <end position="654"/>
    </location>
</feature>
<evidence type="ECO:0008006" key="9">
    <source>
        <dbReference type="Google" id="ProtNLM"/>
    </source>
</evidence>
<evidence type="ECO:0000313" key="6">
    <source>
        <dbReference type="EMBL" id="EKX35232.1"/>
    </source>
</evidence>